<comment type="similarity">
    <text evidence="1 4">Belongs to the yippee family.</text>
</comment>
<evidence type="ECO:0000313" key="7">
    <source>
        <dbReference type="Proteomes" id="UP001188597"/>
    </source>
</evidence>
<protein>
    <recommendedName>
        <fullName evidence="4">Protein yippee-like</fullName>
    </recommendedName>
</protein>
<proteinExistence type="inferred from homology"/>
<keyword evidence="2" id="KW-0479">Metal-binding</keyword>
<dbReference type="PROSITE" id="PS51792">
    <property type="entry name" value="YIPPEE"/>
    <property type="match status" value="1"/>
</dbReference>
<dbReference type="AlphaFoldDB" id="A0AA88X342"/>
<organism evidence="6 7">
    <name type="scientific">Escallonia herrerae</name>
    <dbReference type="NCBI Taxonomy" id="1293975"/>
    <lineage>
        <taxon>Eukaryota</taxon>
        <taxon>Viridiplantae</taxon>
        <taxon>Streptophyta</taxon>
        <taxon>Embryophyta</taxon>
        <taxon>Tracheophyta</taxon>
        <taxon>Spermatophyta</taxon>
        <taxon>Magnoliopsida</taxon>
        <taxon>eudicotyledons</taxon>
        <taxon>Gunneridae</taxon>
        <taxon>Pentapetalae</taxon>
        <taxon>asterids</taxon>
        <taxon>campanulids</taxon>
        <taxon>Escalloniales</taxon>
        <taxon>Escalloniaceae</taxon>
        <taxon>Escallonia</taxon>
    </lineage>
</organism>
<keyword evidence="7" id="KW-1185">Reference proteome</keyword>
<gene>
    <name evidence="6" type="ORF">RJ639_029836</name>
</gene>
<sequence length="112" mass="12947">MREDLVRSRVYCCFKCRNIVALHDDILKKTYRDGHGRAFLFSHAMNIFEGPKADQQLNSGVHMVSNAYCSDCGQLLGRKYHKAYEERHMHKVGKIVLTKYKIAKAVDPPTYL</sequence>
<evidence type="ECO:0000256" key="2">
    <source>
        <dbReference type="ARBA" id="ARBA00022723"/>
    </source>
</evidence>
<evidence type="ECO:0000313" key="6">
    <source>
        <dbReference type="EMBL" id="KAK3036083.1"/>
    </source>
</evidence>
<accession>A0AA88X342</accession>
<dbReference type="Proteomes" id="UP001188597">
    <property type="component" value="Unassembled WGS sequence"/>
</dbReference>
<dbReference type="InterPro" id="IPR034751">
    <property type="entry name" value="Yippee"/>
</dbReference>
<name>A0AA88X342_9ASTE</name>
<dbReference type="GO" id="GO:0046872">
    <property type="term" value="F:metal ion binding"/>
    <property type="evidence" value="ECO:0007669"/>
    <property type="project" value="UniProtKB-KW"/>
</dbReference>
<dbReference type="EMBL" id="JAVXUP010000158">
    <property type="protein sequence ID" value="KAK3036083.1"/>
    <property type="molecule type" value="Genomic_DNA"/>
</dbReference>
<comment type="caution">
    <text evidence="6">The sequence shown here is derived from an EMBL/GenBank/DDBJ whole genome shotgun (WGS) entry which is preliminary data.</text>
</comment>
<evidence type="ECO:0000256" key="3">
    <source>
        <dbReference type="ARBA" id="ARBA00022833"/>
    </source>
</evidence>
<dbReference type="PANTHER" id="PTHR13848">
    <property type="entry name" value="PROTEIN YIPPEE-LIKE CG15309-RELATED"/>
    <property type="match status" value="1"/>
</dbReference>
<feature type="domain" description="Yippee" evidence="5">
    <location>
        <begin position="9"/>
        <end position="106"/>
    </location>
</feature>
<dbReference type="InterPro" id="IPR039058">
    <property type="entry name" value="Yippee_fam"/>
</dbReference>
<keyword evidence="3" id="KW-0862">Zinc</keyword>
<dbReference type="Pfam" id="PF03226">
    <property type="entry name" value="Yippee-Mis18"/>
    <property type="match status" value="1"/>
</dbReference>
<evidence type="ECO:0000256" key="4">
    <source>
        <dbReference type="RuleBase" id="RU110713"/>
    </source>
</evidence>
<dbReference type="InterPro" id="IPR004910">
    <property type="entry name" value="Yippee/Mis18/Cereblon"/>
</dbReference>
<evidence type="ECO:0000256" key="1">
    <source>
        <dbReference type="ARBA" id="ARBA00005613"/>
    </source>
</evidence>
<reference evidence="6" key="1">
    <citation type="submission" date="2022-12" db="EMBL/GenBank/DDBJ databases">
        <title>Draft genome assemblies for two species of Escallonia (Escalloniales).</title>
        <authorList>
            <person name="Chanderbali A."/>
            <person name="Dervinis C."/>
            <person name="Anghel I."/>
            <person name="Soltis D."/>
            <person name="Soltis P."/>
            <person name="Zapata F."/>
        </authorList>
    </citation>
    <scope>NUCLEOTIDE SEQUENCE</scope>
    <source>
        <strain evidence="6">UCBG64.0493</strain>
        <tissue evidence="6">Leaf</tissue>
    </source>
</reference>
<evidence type="ECO:0000259" key="5">
    <source>
        <dbReference type="PROSITE" id="PS51792"/>
    </source>
</evidence>